<evidence type="ECO:0000259" key="4">
    <source>
        <dbReference type="PROSITE" id="PS50003"/>
    </source>
</evidence>
<dbReference type="Proteomes" id="UP001347796">
    <property type="component" value="Unassembled WGS sequence"/>
</dbReference>
<evidence type="ECO:0000313" key="5">
    <source>
        <dbReference type="EMBL" id="KAK6168404.1"/>
    </source>
</evidence>
<feature type="region of interest" description="Disordered" evidence="3">
    <location>
        <begin position="605"/>
        <end position="628"/>
    </location>
</feature>
<dbReference type="SUPFAM" id="SSF50729">
    <property type="entry name" value="PH domain-like"/>
    <property type="match status" value="1"/>
</dbReference>
<evidence type="ECO:0000256" key="3">
    <source>
        <dbReference type="SAM" id="MobiDB-lite"/>
    </source>
</evidence>
<reference evidence="5 6" key="1">
    <citation type="submission" date="2024-01" db="EMBL/GenBank/DDBJ databases">
        <title>The genome of the rayed Mediterranean limpet Patella caerulea (Linnaeus, 1758).</title>
        <authorList>
            <person name="Anh-Thu Weber A."/>
            <person name="Halstead-Nussloch G."/>
        </authorList>
    </citation>
    <scope>NUCLEOTIDE SEQUENCE [LARGE SCALE GENOMIC DNA]</scope>
    <source>
        <strain evidence="5">AATW-2023a</strain>
        <tissue evidence="5">Whole specimen</tissue>
    </source>
</reference>
<dbReference type="InterPro" id="IPR011993">
    <property type="entry name" value="PH-like_dom_sf"/>
</dbReference>
<dbReference type="EMBL" id="JAZGQO010000016">
    <property type="protein sequence ID" value="KAK6168404.1"/>
    <property type="molecule type" value="Genomic_DNA"/>
</dbReference>
<gene>
    <name evidence="5" type="ORF">SNE40_020945</name>
</gene>
<feature type="compositionally biased region" description="Polar residues" evidence="3">
    <location>
        <begin position="138"/>
        <end position="153"/>
    </location>
</feature>
<accession>A0AAN8GJK1</accession>
<dbReference type="SMART" id="SM00233">
    <property type="entry name" value="PH"/>
    <property type="match status" value="1"/>
</dbReference>
<evidence type="ECO:0000256" key="1">
    <source>
        <dbReference type="ARBA" id="ARBA00022801"/>
    </source>
</evidence>
<dbReference type="AlphaFoldDB" id="A0AAN8GJK1"/>
<keyword evidence="1" id="KW-0378">Hydrolase</keyword>
<dbReference type="Gene3D" id="2.30.29.30">
    <property type="entry name" value="Pleckstrin-homology domain (PH domain)/Phosphotyrosine-binding domain (PTB)"/>
    <property type="match status" value="1"/>
</dbReference>
<evidence type="ECO:0000313" key="6">
    <source>
        <dbReference type="Proteomes" id="UP001347796"/>
    </source>
</evidence>
<name>A0AAN8GJK1_PATCE</name>
<feature type="compositionally biased region" description="Low complexity" evidence="3">
    <location>
        <begin position="614"/>
        <end position="628"/>
    </location>
</feature>
<organism evidence="5 6">
    <name type="scientific">Patella caerulea</name>
    <name type="common">Rayed Mediterranean limpet</name>
    <dbReference type="NCBI Taxonomy" id="87958"/>
    <lineage>
        <taxon>Eukaryota</taxon>
        <taxon>Metazoa</taxon>
        <taxon>Spiralia</taxon>
        <taxon>Lophotrochozoa</taxon>
        <taxon>Mollusca</taxon>
        <taxon>Gastropoda</taxon>
        <taxon>Patellogastropoda</taxon>
        <taxon>Patelloidea</taxon>
        <taxon>Patellidae</taxon>
        <taxon>Patella</taxon>
    </lineage>
</organism>
<feature type="domain" description="PH" evidence="4">
    <location>
        <begin position="27"/>
        <end position="122"/>
    </location>
</feature>
<proteinExistence type="predicted"/>
<dbReference type="PROSITE" id="PS50003">
    <property type="entry name" value="PH_DOMAIN"/>
    <property type="match status" value="1"/>
</dbReference>
<feature type="region of interest" description="Disordered" evidence="3">
    <location>
        <begin position="138"/>
        <end position="158"/>
    </location>
</feature>
<dbReference type="GO" id="GO:0016316">
    <property type="term" value="F:phosphatidylinositol-3,4-bisphosphate 4-phosphatase activity"/>
    <property type="evidence" value="ECO:0007669"/>
    <property type="project" value="InterPro"/>
</dbReference>
<keyword evidence="2" id="KW-0443">Lipid metabolism</keyword>
<evidence type="ECO:0000256" key="2">
    <source>
        <dbReference type="ARBA" id="ARBA00023098"/>
    </source>
</evidence>
<dbReference type="GO" id="GO:0005737">
    <property type="term" value="C:cytoplasm"/>
    <property type="evidence" value="ECO:0007669"/>
    <property type="project" value="TreeGrafter"/>
</dbReference>
<dbReference type="PANTHER" id="PTHR12187:SF11">
    <property type="entry name" value="PHOSPHATIDYLINOSITOL-3,4-BISPHOSPHATE 4-PHOSPHATASE"/>
    <property type="match status" value="1"/>
</dbReference>
<dbReference type="CDD" id="cd13258">
    <property type="entry name" value="PH_PLEKHJ1"/>
    <property type="match status" value="1"/>
</dbReference>
<sequence>MRLNSKELVYIAQNCVTCDKEGPLQFKEKQDGLLKRGETYVERYFRLKGNLLFYFKNKESVTKSEPIGLMVLERCTVELESQEEIPNAFVLVCEGENHVFKFAAMSEEDRDQWIQALHIASYECLKMQLESLTDQLQGKTGKNPFPQQAQQHSGIDLDSQSEDQINEDCILEISLSCVDLRCDSSGQAPNPLIVIHTLEPPDQLLWSHHNHTEIVEKTCNPQFLKTVGFGDGENVNLMTRVKVTVYHVVERMTGTMVQLGHSIFTLRDIIAAEDNTLHLSIKSPDLYDCGKLCIIGWTNSALPISPVFQTDKQNDHVEQEVKSKSINKQEYSPKHLFENVICKSFRFSTNSQKEVLQVYEYMAESRWSFDIPHKLLRLFVEEEKRKVSLLQEMGELVPDIESDQVAWITLSAAIVETFINALDTLSIYQGAYYKASRDKDNKEYQFVPVNIHLQRMAVGTEGSKHGTIYEAVTMGAFTDHVQKWKNGGLKKLLQSQIDLYTPQSTLGQKTKLHKACKLLSDLAELKYVINLGCEKLCQTLINEYMEDVQARIDFIANKSRKLVELCDEQLLQTSSTDYSHAKTTASHVDGKDIAASLTHVKDKKEKSYEHVDSGDGTSSRSSLWSGSSLAKSPTLEPWEVTRLNLEAAVVCLISKVEEMLKSKDNKKTTSWLSDISPAIIKLQSFVEIVFQRANLFLTFLSLRENRFNIKTMHSIKYRRDVLTTHSVSTLFSGIISKVYNYKDNIDYFTRISKIGLLAKFEGLLSCYGDEMGMLEDMCVAVDDLSTVTFSFTLSRDGTTTTTPSLQRCLKNGRFPDINRHCIHMTLGVTSDLFDKLPSNLQKGDHIKVIPILFNIGINEQATLAERFGSTNLQDQINTENVGILSHYYEDYMKHFADPVEKSTQAYLGRLIQQLNTTIASKKSKNVEILHIAEELCRKLDGVHFVSCKSGKDRTSMAVTLQQVQILQQEHDLASHVFWQALDCFRSVGCRRENTLKNAGLRKYAFNTLQLLSFPKLYRPPGGTYGNIQT</sequence>
<dbReference type="InterPro" id="IPR001849">
    <property type="entry name" value="PH_domain"/>
</dbReference>
<dbReference type="PANTHER" id="PTHR12187">
    <property type="entry name" value="AGAP000124-PA"/>
    <property type="match status" value="1"/>
</dbReference>
<protein>
    <recommendedName>
        <fullName evidence="4">PH domain-containing protein</fullName>
    </recommendedName>
</protein>
<comment type="caution">
    <text evidence="5">The sequence shown here is derived from an EMBL/GenBank/DDBJ whole genome shotgun (WGS) entry which is preliminary data.</text>
</comment>
<dbReference type="InterPro" id="IPR039034">
    <property type="entry name" value="INPP4"/>
</dbReference>
<dbReference type="Pfam" id="PF00169">
    <property type="entry name" value="PH"/>
    <property type="match status" value="1"/>
</dbReference>
<keyword evidence="6" id="KW-1185">Reference proteome</keyword>